<feature type="transmembrane region" description="Helical" evidence="15">
    <location>
        <begin position="252"/>
        <end position="275"/>
    </location>
</feature>
<feature type="transmembrane region" description="Helical" evidence="15">
    <location>
        <begin position="156"/>
        <end position="184"/>
    </location>
</feature>
<keyword evidence="5" id="KW-1003">Cell membrane</keyword>
<dbReference type="InterPro" id="IPR001626">
    <property type="entry name" value="ABC_TroCD"/>
</dbReference>
<dbReference type="EMBL" id="JBHEZX010000012">
    <property type="protein sequence ID" value="MFC1412612.1"/>
    <property type="molecule type" value="Genomic_DNA"/>
</dbReference>
<evidence type="ECO:0000256" key="5">
    <source>
        <dbReference type="ARBA" id="ARBA00022475"/>
    </source>
</evidence>
<dbReference type="Proteomes" id="UP001592582">
    <property type="component" value="Unassembled WGS sequence"/>
</dbReference>
<keyword evidence="6 13" id="KW-0812">Transmembrane</keyword>
<evidence type="ECO:0000256" key="4">
    <source>
        <dbReference type="ARBA" id="ARBA00022448"/>
    </source>
</evidence>
<keyword evidence="9 15" id="KW-1133">Transmembrane helix</keyword>
<keyword evidence="8" id="KW-0864">Zinc transport</keyword>
<feature type="transmembrane region" description="Helical" evidence="15">
    <location>
        <begin position="124"/>
        <end position="144"/>
    </location>
</feature>
<comment type="similarity">
    <text evidence="3 13">Belongs to the ABC-3 integral membrane protein family.</text>
</comment>
<evidence type="ECO:0000256" key="7">
    <source>
        <dbReference type="ARBA" id="ARBA00022833"/>
    </source>
</evidence>
<evidence type="ECO:0000256" key="15">
    <source>
        <dbReference type="SAM" id="Phobius"/>
    </source>
</evidence>
<evidence type="ECO:0000256" key="11">
    <source>
        <dbReference type="ARBA" id="ARBA00023136"/>
    </source>
</evidence>
<proteinExistence type="inferred from homology"/>
<evidence type="ECO:0000256" key="14">
    <source>
        <dbReference type="SAM" id="MobiDB-lite"/>
    </source>
</evidence>
<dbReference type="PANTHER" id="PTHR30477">
    <property type="entry name" value="ABC-TRANSPORTER METAL-BINDING PROTEIN"/>
    <property type="match status" value="1"/>
</dbReference>
<evidence type="ECO:0000256" key="2">
    <source>
        <dbReference type="ARBA" id="ARBA00004651"/>
    </source>
</evidence>
<feature type="transmembrane region" description="Helical" evidence="15">
    <location>
        <begin position="281"/>
        <end position="300"/>
    </location>
</feature>
<sequence>MLLADAASNSWSWNLLTDFQVMWSYPFMVNAFRAGAVVAVVAGAVGWFMVLRRQTFAGHSLSIVAFPGAAFATLVGVSLSLGYFGFCIAAALVIAALRRGGRGAGRNGNGDGGAQQVGGAQESAAIGIVQAFLLACGYLFTALYKGLMQGPQALLFGSFLGITTAQVTTLAVVGAVALAGLAVIGRPLLFASVDPQVAAGRGVPVRLLSTLFLVLLGAATAEAAQITGALLVFALMVLPAATAQQLTARPGLSLALSVLIGFAVTWLGLVAAFYWPYPLGFFVTSFAFAAFLAAHTVRALGGTRLRSGSRPGPGSLPRPRPGASVRLGESA</sequence>
<feature type="transmembrane region" description="Helical" evidence="15">
    <location>
        <begin position="211"/>
        <end position="240"/>
    </location>
</feature>
<accession>A0ABV6VG86</accession>
<name>A0ABV6VG86_9ACTN</name>
<comment type="caution">
    <text evidence="16">The sequence shown here is derived from an EMBL/GenBank/DDBJ whole genome shotgun (WGS) entry which is preliminary data.</text>
</comment>
<feature type="region of interest" description="Disordered" evidence="14">
    <location>
        <begin position="305"/>
        <end position="331"/>
    </location>
</feature>
<gene>
    <name evidence="16" type="ORF">ACEZDG_25415</name>
</gene>
<keyword evidence="17" id="KW-1185">Reference proteome</keyword>
<comment type="function">
    <text evidence="1">Involved in the high-affinity zinc uptake transport system.</text>
</comment>
<dbReference type="Gene3D" id="1.10.3470.10">
    <property type="entry name" value="ABC transporter involved in vitamin B12 uptake, BtuC"/>
    <property type="match status" value="1"/>
</dbReference>
<evidence type="ECO:0000256" key="13">
    <source>
        <dbReference type="RuleBase" id="RU003943"/>
    </source>
</evidence>
<dbReference type="PANTHER" id="PTHR30477:SF23">
    <property type="entry name" value="HIGH-AFFINITY ZINC UPTAKE SYSTEM MEMBRANE PROTEIN ZNUB"/>
    <property type="match status" value="1"/>
</dbReference>
<evidence type="ECO:0000313" key="16">
    <source>
        <dbReference type="EMBL" id="MFC1412612.1"/>
    </source>
</evidence>
<dbReference type="SUPFAM" id="SSF81345">
    <property type="entry name" value="ABC transporter involved in vitamin B12 uptake, BtuC"/>
    <property type="match status" value="1"/>
</dbReference>
<dbReference type="Pfam" id="PF00950">
    <property type="entry name" value="ABC-3"/>
    <property type="match status" value="2"/>
</dbReference>
<comment type="subcellular location">
    <subcellularLocation>
        <location evidence="2 13">Cell membrane</location>
        <topology evidence="2 13">Multi-pass membrane protein</topology>
    </subcellularLocation>
</comment>
<feature type="transmembrane region" description="Helical" evidence="15">
    <location>
        <begin position="31"/>
        <end position="51"/>
    </location>
</feature>
<evidence type="ECO:0000256" key="1">
    <source>
        <dbReference type="ARBA" id="ARBA00002313"/>
    </source>
</evidence>
<protein>
    <recommendedName>
        <fullName evidence="12">High-affinity zinc uptake system membrane protein ZnuB</fullName>
    </recommendedName>
</protein>
<keyword evidence="4 13" id="KW-0813">Transport</keyword>
<evidence type="ECO:0000256" key="3">
    <source>
        <dbReference type="ARBA" id="ARBA00008034"/>
    </source>
</evidence>
<evidence type="ECO:0000256" key="9">
    <source>
        <dbReference type="ARBA" id="ARBA00022989"/>
    </source>
</evidence>
<evidence type="ECO:0000256" key="12">
    <source>
        <dbReference type="ARBA" id="ARBA00040080"/>
    </source>
</evidence>
<keyword evidence="10" id="KW-0406">Ion transport</keyword>
<feature type="transmembrane region" description="Helical" evidence="15">
    <location>
        <begin position="63"/>
        <end position="96"/>
    </location>
</feature>
<dbReference type="RefSeq" id="WP_380513463.1">
    <property type="nucleotide sequence ID" value="NZ_JBHEZX010000012.1"/>
</dbReference>
<keyword evidence="7" id="KW-0862">Zinc</keyword>
<dbReference type="InterPro" id="IPR037294">
    <property type="entry name" value="ABC_BtuC-like"/>
</dbReference>
<reference evidence="16 17" key="1">
    <citation type="submission" date="2024-09" db="EMBL/GenBank/DDBJ databases">
        <authorList>
            <person name="Lee S.D."/>
        </authorList>
    </citation>
    <scope>NUCLEOTIDE SEQUENCE [LARGE SCALE GENOMIC DNA]</scope>
    <source>
        <strain evidence="16 17">N1-1</strain>
    </source>
</reference>
<evidence type="ECO:0000313" key="17">
    <source>
        <dbReference type="Proteomes" id="UP001592582"/>
    </source>
</evidence>
<evidence type="ECO:0000256" key="8">
    <source>
        <dbReference type="ARBA" id="ARBA00022906"/>
    </source>
</evidence>
<keyword evidence="11 15" id="KW-0472">Membrane</keyword>
<evidence type="ECO:0000256" key="6">
    <source>
        <dbReference type="ARBA" id="ARBA00022692"/>
    </source>
</evidence>
<organism evidence="16 17">
    <name type="scientific">Streptacidiphilus alkalitolerans</name>
    <dbReference type="NCBI Taxonomy" id="3342712"/>
    <lineage>
        <taxon>Bacteria</taxon>
        <taxon>Bacillati</taxon>
        <taxon>Actinomycetota</taxon>
        <taxon>Actinomycetes</taxon>
        <taxon>Kitasatosporales</taxon>
        <taxon>Streptomycetaceae</taxon>
        <taxon>Streptacidiphilus</taxon>
    </lineage>
</organism>
<evidence type="ECO:0000256" key="10">
    <source>
        <dbReference type="ARBA" id="ARBA00023065"/>
    </source>
</evidence>